<dbReference type="Proteomes" id="UP000265520">
    <property type="component" value="Unassembled WGS sequence"/>
</dbReference>
<reference evidence="1 2" key="1">
    <citation type="journal article" date="2018" name="Front. Plant Sci.">
        <title>Red Clover (Trifolium pratense) and Zigzag Clover (T. medium) - A Picture of Genomic Similarities and Differences.</title>
        <authorList>
            <person name="Dluhosova J."/>
            <person name="Istvanek J."/>
            <person name="Nedelnik J."/>
            <person name="Repkova J."/>
        </authorList>
    </citation>
    <scope>NUCLEOTIDE SEQUENCE [LARGE SCALE GENOMIC DNA]</scope>
    <source>
        <strain evidence="2">cv. 10/8</strain>
        <tissue evidence="1">Leaf</tissue>
    </source>
</reference>
<accession>A0A392TJK1</accession>
<keyword evidence="2" id="KW-1185">Reference proteome</keyword>
<name>A0A392TJK1_9FABA</name>
<evidence type="ECO:0000313" key="1">
    <source>
        <dbReference type="EMBL" id="MCI60607.1"/>
    </source>
</evidence>
<protein>
    <submittedName>
        <fullName evidence="1">Uncharacterized protein</fullName>
    </submittedName>
</protein>
<sequence>MARSVEAAEQGSFLEELIRKWNDH</sequence>
<proteinExistence type="predicted"/>
<organism evidence="1 2">
    <name type="scientific">Trifolium medium</name>
    <dbReference type="NCBI Taxonomy" id="97028"/>
    <lineage>
        <taxon>Eukaryota</taxon>
        <taxon>Viridiplantae</taxon>
        <taxon>Streptophyta</taxon>
        <taxon>Embryophyta</taxon>
        <taxon>Tracheophyta</taxon>
        <taxon>Spermatophyta</taxon>
        <taxon>Magnoliopsida</taxon>
        <taxon>eudicotyledons</taxon>
        <taxon>Gunneridae</taxon>
        <taxon>Pentapetalae</taxon>
        <taxon>rosids</taxon>
        <taxon>fabids</taxon>
        <taxon>Fabales</taxon>
        <taxon>Fabaceae</taxon>
        <taxon>Papilionoideae</taxon>
        <taxon>50 kb inversion clade</taxon>
        <taxon>NPAAA clade</taxon>
        <taxon>Hologalegina</taxon>
        <taxon>IRL clade</taxon>
        <taxon>Trifolieae</taxon>
        <taxon>Trifolium</taxon>
    </lineage>
</organism>
<dbReference type="AlphaFoldDB" id="A0A392TJK1"/>
<feature type="non-terminal residue" evidence="1">
    <location>
        <position position="24"/>
    </location>
</feature>
<comment type="caution">
    <text evidence="1">The sequence shown here is derived from an EMBL/GenBank/DDBJ whole genome shotgun (WGS) entry which is preliminary data.</text>
</comment>
<evidence type="ECO:0000313" key="2">
    <source>
        <dbReference type="Proteomes" id="UP000265520"/>
    </source>
</evidence>
<dbReference type="EMBL" id="LXQA010584748">
    <property type="protein sequence ID" value="MCI60607.1"/>
    <property type="molecule type" value="Genomic_DNA"/>
</dbReference>